<dbReference type="AlphaFoldDB" id="A0A368FH46"/>
<evidence type="ECO:0000313" key="1">
    <source>
        <dbReference type="EMBL" id="RCN31561.1"/>
    </source>
</evidence>
<keyword evidence="2" id="KW-1185">Reference proteome</keyword>
<dbReference type="EMBL" id="JOJR01001270">
    <property type="protein sequence ID" value="RCN31561.1"/>
    <property type="molecule type" value="Genomic_DNA"/>
</dbReference>
<dbReference type="OrthoDB" id="5834449at2759"/>
<name>A0A368FH46_ANCCA</name>
<organism evidence="1 2">
    <name type="scientific">Ancylostoma caninum</name>
    <name type="common">Dog hookworm</name>
    <dbReference type="NCBI Taxonomy" id="29170"/>
    <lineage>
        <taxon>Eukaryota</taxon>
        <taxon>Metazoa</taxon>
        <taxon>Ecdysozoa</taxon>
        <taxon>Nematoda</taxon>
        <taxon>Chromadorea</taxon>
        <taxon>Rhabditida</taxon>
        <taxon>Rhabditina</taxon>
        <taxon>Rhabditomorpha</taxon>
        <taxon>Strongyloidea</taxon>
        <taxon>Ancylostomatidae</taxon>
        <taxon>Ancylostomatinae</taxon>
        <taxon>Ancylostoma</taxon>
    </lineage>
</organism>
<sequence>MLVHRSKGNDTQSVASSIEFHDAIIDETFTEGQKARMEKEIFESQSKGGLVQRWFHYFTDRALLKRLETYEDSELKTFIAQKLFKVDGILCDEQTRLELVQSMVSQSGFFELDETDLVKKYGEEMTGWLKDRLVPSISECSSVLYKAASHFNRLKSVVPPEILTQTTTTRLNGAVALLSRQGGRTADLVEAPLMHSLS</sequence>
<proteinExistence type="predicted"/>
<protein>
    <submittedName>
        <fullName evidence="1">Uncharacterized protein</fullName>
    </submittedName>
</protein>
<comment type="caution">
    <text evidence="1">The sequence shown here is derived from an EMBL/GenBank/DDBJ whole genome shotgun (WGS) entry which is preliminary data.</text>
</comment>
<gene>
    <name evidence="1" type="ORF">ANCCAN_22647</name>
</gene>
<accession>A0A368FH46</accession>
<evidence type="ECO:0000313" key="2">
    <source>
        <dbReference type="Proteomes" id="UP000252519"/>
    </source>
</evidence>
<reference evidence="1 2" key="1">
    <citation type="submission" date="2014-10" db="EMBL/GenBank/DDBJ databases">
        <title>Draft genome of the hookworm Ancylostoma caninum.</title>
        <authorList>
            <person name="Mitreva M."/>
        </authorList>
    </citation>
    <scope>NUCLEOTIDE SEQUENCE [LARGE SCALE GENOMIC DNA]</scope>
    <source>
        <strain evidence="1 2">Baltimore</strain>
    </source>
</reference>
<dbReference type="STRING" id="29170.A0A368FH46"/>
<dbReference type="Proteomes" id="UP000252519">
    <property type="component" value="Unassembled WGS sequence"/>
</dbReference>